<keyword evidence="2" id="KW-1185">Reference proteome</keyword>
<proteinExistence type="predicted"/>
<organism evidence="1 2">
    <name type="scientific">Gordonia polyisoprenivorans (strain DSM 44266 / VH2)</name>
    <dbReference type="NCBI Taxonomy" id="1112204"/>
    <lineage>
        <taxon>Bacteria</taxon>
        <taxon>Bacillati</taxon>
        <taxon>Actinomycetota</taxon>
        <taxon>Actinomycetes</taxon>
        <taxon>Mycobacteriales</taxon>
        <taxon>Gordoniaceae</taxon>
        <taxon>Gordonia</taxon>
    </lineage>
</organism>
<name>H6MTP5_GORPV</name>
<dbReference type="HOGENOM" id="CLU_2329802_0_0_11"/>
<evidence type="ECO:0000313" key="1">
    <source>
        <dbReference type="EMBL" id="AFA73920.1"/>
    </source>
</evidence>
<accession>H6MTP5</accession>
<dbReference type="eggNOG" id="ENOG5031WC4">
    <property type="taxonomic scope" value="Bacteria"/>
</dbReference>
<protein>
    <submittedName>
        <fullName evidence="1">Uncharacterized protein</fullName>
    </submittedName>
</protein>
<evidence type="ECO:0000313" key="2">
    <source>
        <dbReference type="Proteomes" id="UP000009154"/>
    </source>
</evidence>
<gene>
    <name evidence="1" type="ordered locus">GPOL_c29030</name>
</gene>
<dbReference type="KEGG" id="gpo:GPOL_c29030"/>
<sequence>MGRSMFERLSKDRKIPHWQQLALYVWAHVGTDGHCLLPADIARQLWRGSTARTDKLSEAVAGAVEHGWLDPQSNRRCAVVPHDVEYHRRRPAHCSLHQ</sequence>
<reference evidence="1 2" key="1">
    <citation type="journal article" date="2012" name="Appl. Environ. Microbiol.">
        <title>Involvement of two latex-clearing proteins during rubber degradation and insights into the subsequent degradation pathway revealed by the genome sequence of Gordonia polyisoprenivorans strain VH2.</title>
        <authorList>
            <person name="Hiessl S."/>
            <person name="Schuldes J."/>
            <person name="Thurmer A."/>
            <person name="Halbsguth T."/>
            <person name="Broker D."/>
            <person name="Angelov A."/>
            <person name="Liebl W."/>
            <person name="Daniel R."/>
            <person name="Steinbuchel A."/>
        </authorList>
    </citation>
    <scope>NUCLEOTIDE SEQUENCE [LARGE SCALE GENOMIC DNA]</scope>
    <source>
        <strain evidence="2">DSM 44266 / VH2</strain>
    </source>
</reference>
<dbReference type="EMBL" id="CP003119">
    <property type="protein sequence ID" value="AFA73920.1"/>
    <property type="molecule type" value="Genomic_DNA"/>
</dbReference>
<dbReference type="Proteomes" id="UP000009154">
    <property type="component" value="Chromosome"/>
</dbReference>
<dbReference type="AlphaFoldDB" id="H6MTP5"/>